<dbReference type="InterPro" id="IPR036956">
    <property type="entry name" value="Impact_N_sf"/>
</dbReference>
<protein>
    <recommendedName>
        <fullName evidence="7">RWD domain-containing protein</fullName>
    </recommendedName>
</protein>
<evidence type="ECO:0000256" key="2">
    <source>
        <dbReference type="ARBA" id="ARBA00007665"/>
    </source>
</evidence>
<sequence length="324" mass="36488">MHAKSSLFVHRELLVVPSSFFYELRNMAEDNLSRQVDEIEALAAIYADDWKVIDSVNRSYCISINDEGSERTLSLQISLPDAYPGSSPPIYSLNAPWLRGKSKQDLGNELEEIYCENIGESIIHLWVEHIRGFLENLQHNLSQSAADIEEEGIDGEEFDPSSIQAQLAGQGKMDVMPDDLCLPEIHHGETVHDRKSVFQGHIATVHHQGQVDMVLDSLKENKKIASATHNIVAYRIKSEINGRPTYAMGCEDDGEFHAGSRMLHLMQIVDAENVVVVVTRWYGGIHLGPDRFKHINNCTRKLMEEHGFIKAKEKKTKGGKSSKR</sequence>
<dbReference type="GO" id="GO:0006446">
    <property type="term" value="P:regulation of translational initiation"/>
    <property type="evidence" value="ECO:0007669"/>
    <property type="project" value="TreeGrafter"/>
</dbReference>
<keyword evidence="6" id="KW-0346">Stress response</keyword>
<dbReference type="PANTHER" id="PTHR16301">
    <property type="entry name" value="IMPACT-RELATED"/>
    <property type="match status" value="1"/>
</dbReference>
<dbReference type="HOGENOM" id="CLU_045276_1_0_1"/>
<comment type="subcellular location">
    <subcellularLocation>
        <location evidence="1">Cytoplasm</location>
    </subcellularLocation>
</comment>
<evidence type="ECO:0000256" key="3">
    <source>
        <dbReference type="ARBA" id="ARBA00022490"/>
    </source>
</evidence>
<dbReference type="Gene3D" id="3.30.230.30">
    <property type="entry name" value="Impact, N-terminal domain"/>
    <property type="match status" value="1"/>
</dbReference>
<dbReference type="OrthoDB" id="69641at2759"/>
<keyword evidence="3" id="KW-0963">Cytoplasm</keyword>
<proteinExistence type="inferred from homology"/>
<dbReference type="Pfam" id="PF01205">
    <property type="entry name" value="Impact_N"/>
    <property type="match status" value="1"/>
</dbReference>
<dbReference type="AlphaFoldDB" id="X2ASX8"/>
<dbReference type="Proteomes" id="UP000014760">
    <property type="component" value="Unassembled WGS sequence"/>
</dbReference>
<reference evidence="8" key="3">
    <citation type="submission" date="2015-06" db="UniProtKB">
        <authorList>
            <consortium name="EnsemblMetazoa"/>
        </authorList>
    </citation>
    <scope>IDENTIFICATION</scope>
</reference>
<evidence type="ECO:0000256" key="4">
    <source>
        <dbReference type="ARBA" id="ARBA00022491"/>
    </source>
</evidence>
<keyword evidence="9" id="KW-1185">Reference proteome</keyword>
<evidence type="ECO:0000313" key="9">
    <source>
        <dbReference type="Proteomes" id="UP000014760"/>
    </source>
</evidence>
<evidence type="ECO:0000256" key="6">
    <source>
        <dbReference type="ARBA" id="ARBA00023016"/>
    </source>
</evidence>
<dbReference type="OMA" id="FYEISAP"/>
<dbReference type="PANTHER" id="PTHR16301:SF25">
    <property type="entry name" value="PROTEIN IMPACT"/>
    <property type="match status" value="1"/>
</dbReference>
<evidence type="ECO:0000256" key="5">
    <source>
        <dbReference type="ARBA" id="ARBA00022845"/>
    </source>
</evidence>
<dbReference type="SMART" id="SM00591">
    <property type="entry name" value="RWD"/>
    <property type="match status" value="1"/>
</dbReference>
<dbReference type="InterPro" id="IPR016135">
    <property type="entry name" value="UBQ-conjugating_enzyme/RWD"/>
</dbReference>
<dbReference type="EMBL" id="AMQN01000480">
    <property type="status" value="NOT_ANNOTATED_CDS"/>
    <property type="molecule type" value="Genomic_DNA"/>
</dbReference>
<dbReference type="EnsemblMetazoa" id="CapteT222178">
    <property type="protein sequence ID" value="CapteP222178"/>
    <property type="gene ID" value="CapteG222178"/>
</dbReference>
<organism evidence="8 9">
    <name type="scientific">Capitella teleta</name>
    <name type="common">Polychaete worm</name>
    <dbReference type="NCBI Taxonomy" id="283909"/>
    <lineage>
        <taxon>Eukaryota</taxon>
        <taxon>Metazoa</taxon>
        <taxon>Spiralia</taxon>
        <taxon>Lophotrochozoa</taxon>
        <taxon>Annelida</taxon>
        <taxon>Polychaeta</taxon>
        <taxon>Sedentaria</taxon>
        <taxon>Scolecida</taxon>
        <taxon>Capitellidae</taxon>
        <taxon>Capitella</taxon>
    </lineage>
</organism>
<keyword evidence="5" id="KW-0810">Translation regulation</keyword>
<accession>X2ASX8</accession>
<evidence type="ECO:0000256" key="1">
    <source>
        <dbReference type="ARBA" id="ARBA00004496"/>
    </source>
</evidence>
<feature type="domain" description="RWD" evidence="7">
    <location>
        <begin position="37"/>
        <end position="137"/>
    </location>
</feature>
<keyword evidence="4" id="KW-0678">Repressor</keyword>
<dbReference type="Pfam" id="PF05773">
    <property type="entry name" value="RWD"/>
    <property type="match status" value="1"/>
</dbReference>
<dbReference type="SUPFAM" id="SSF54495">
    <property type="entry name" value="UBC-like"/>
    <property type="match status" value="1"/>
</dbReference>
<dbReference type="InterPro" id="IPR023582">
    <property type="entry name" value="Impact"/>
</dbReference>
<reference evidence="9" key="1">
    <citation type="submission" date="2012-12" db="EMBL/GenBank/DDBJ databases">
        <authorList>
            <person name="Hellsten U."/>
            <person name="Grimwood J."/>
            <person name="Chapman J.A."/>
            <person name="Shapiro H."/>
            <person name="Aerts A."/>
            <person name="Otillar R.P."/>
            <person name="Terry A.Y."/>
            <person name="Boore J.L."/>
            <person name="Simakov O."/>
            <person name="Marletaz F."/>
            <person name="Cho S.-J."/>
            <person name="Edsinger-Gonzales E."/>
            <person name="Havlak P."/>
            <person name="Kuo D.-H."/>
            <person name="Larsson T."/>
            <person name="Lv J."/>
            <person name="Arendt D."/>
            <person name="Savage R."/>
            <person name="Osoegawa K."/>
            <person name="de Jong P."/>
            <person name="Lindberg D.R."/>
            <person name="Seaver E.C."/>
            <person name="Weisblat D.A."/>
            <person name="Putnam N.H."/>
            <person name="Grigoriev I.V."/>
            <person name="Rokhsar D.S."/>
        </authorList>
    </citation>
    <scope>NUCLEOTIDE SEQUENCE</scope>
    <source>
        <strain evidence="9">I ESC-2004</strain>
    </source>
</reference>
<comment type="similarity">
    <text evidence="2">Belongs to the IMPACT family.</text>
</comment>
<dbReference type="SUPFAM" id="SSF54211">
    <property type="entry name" value="Ribosomal protein S5 domain 2-like"/>
    <property type="match status" value="1"/>
</dbReference>
<reference evidence="9" key="2">
    <citation type="journal article" date="2013" name="Nature">
        <title>Insights into bilaterian evolution from three spiralian genomes.</title>
        <authorList>
            <person name="Simakov O."/>
            <person name="Marletaz F."/>
            <person name="Cho S.J."/>
            <person name="Edsinger-Gonzales E."/>
            <person name="Havlak P."/>
            <person name="Hellsten U."/>
            <person name="Kuo D.H."/>
            <person name="Larsson T."/>
            <person name="Lv J."/>
            <person name="Arendt D."/>
            <person name="Savage R."/>
            <person name="Osoegawa K."/>
            <person name="de Jong P."/>
            <person name="Grimwood J."/>
            <person name="Chapman J.A."/>
            <person name="Shapiro H."/>
            <person name="Aerts A."/>
            <person name="Otillar R.P."/>
            <person name="Terry A.Y."/>
            <person name="Boore J.L."/>
            <person name="Grigoriev I.V."/>
            <person name="Lindberg D.R."/>
            <person name="Seaver E.C."/>
            <person name="Weisblat D.A."/>
            <person name="Putnam N.H."/>
            <person name="Rokhsar D.S."/>
        </authorList>
    </citation>
    <scope>NUCLEOTIDE SEQUENCE</scope>
    <source>
        <strain evidence="9">I ESC-2004</strain>
    </source>
</reference>
<name>X2ASX8_CAPTE</name>
<dbReference type="CDD" id="cd23821">
    <property type="entry name" value="RWD_IMPACT"/>
    <property type="match status" value="1"/>
</dbReference>
<dbReference type="InterPro" id="IPR006575">
    <property type="entry name" value="RWD_dom"/>
</dbReference>
<evidence type="ECO:0000259" key="7">
    <source>
        <dbReference type="PROSITE" id="PS50908"/>
    </source>
</evidence>
<dbReference type="InterPro" id="IPR001498">
    <property type="entry name" value="Impact_N"/>
</dbReference>
<dbReference type="GO" id="GO:0140469">
    <property type="term" value="P:GCN2-mediated signaling"/>
    <property type="evidence" value="ECO:0007669"/>
    <property type="project" value="TreeGrafter"/>
</dbReference>
<evidence type="ECO:0000313" key="8">
    <source>
        <dbReference type="EnsemblMetazoa" id="CapteP222178"/>
    </source>
</evidence>
<dbReference type="GO" id="GO:0005737">
    <property type="term" value="C:cytoplasm"/>
    <property type="evidence" value="ECO:0007669"/>
    <property type="project" value="UniProtKB-SubCell"/>
</dbReference>
<dbReference type="Gene3D" id="3.10.110.10">
    <property type="entry name" value="Ubiquitin Conjugating Enzyme"/>
    <property type="match status" value="1"/>
</dbReference>
<dbReference type="InterPro" id="IPR020568">
    <property type="entry name" value="Ribosomal_Su5_D2-typ_SF"/>
</dbReference>
<dbReference type="PROSITE" id="PS50908">
    <property type="entry name" value="RWD"/>
    <property type="match status" value="1"/>
</dbReference>